<keyword evidence="3" id="KW-0157">Chromophore</keyword>
<dbReference type="InterPro" id="IPR000014">
    <property type="entry name" value="PAS"/>
</dbReference>
<evidence type="ECO:0000313" key="6">
    <source>
        <dbReference type="EMBL" id="KAG9231775.1"/>
    </source>
</evidence>
<dbReference type="SUPFAM" id="SSF55785">
    <property type="entry name" value="PYP-like sensor domain (PAS domain)"/>
    <property type="match status" value="1"/>
</dbReference>
<organism evidence="6 7">
    <name type="scientific">Amylocarpus encephaloides</name>
    <dbReference type="NCBI Taxonomy" id="45428"/>
    <lineage>
        <taxon>Eukaryota</taxon>
        <taxon>Fungi</taxon>
        <taxon>Dikarya</taxon>
        <taxon>Ascomycota</taxon>
        <taxon>Pezizomycotina</taxon>
        <taxon>Leotiomycetes</taxon>
        <taxon>Helotiales</taxon>
        <taxon>Helotiales incertae sedis</taxon>
        <taxon>Amylocarpus</taxon>
    </lineage>
</organism>
<dbReference type="OrthoDB" id="447251at2759"/>
<comment type="caution">
    <text evidence="6">The sequence shown here is derived from an EMBL/GenBank/DDBJ whole genome shotgun (WGS) entry which is preliminary data.</text>
</comment>
<dbReference type="PANTHER" id="PTHR47429">
    <property type="entry name" value="PROTEIN TWIN LOV 1"/>
    <property type="match status" value="1"/>
</dbReference>
<protein>
    <submittedName>
        <fullName evidence="6">Vivid protein</fullName>
    </submittedName>
</protein>
<dbReference type="GO" id="GO:0005634">
    <property type="term" value="C:nucleus"/>
    <property type="evidence" value="ECO:0007669"/>
    <property type="project" value="TreeGrafter"/>
</dbReference>
<dbReference type="PANTHER" id="PTHR47429:SF7">
    <property type="entry name" value="GATA-FACTOR"/>
    <property type="match status" value="1"/>
</dbReference>
<name>A0A9P7YDQ6_9HELO</name>
<accession>A0A9P7YDQ6</accession>
<dbReference type="AlphaFoldDB" id="A0A9P7YDQ6"/>
<dbReference type="Gene3D" id="3.30.450.20">
    <property type="entry name" value="PAS domain"/>
    <property type="match status" value="1"/>
</dbReference>
<dbReference type="Pfam" id="PF13426">
    <property type="entry name" value="PAS_9"/>
    <property type="match status" value="1"/>
</dbReference>
<reference evidence="6" key="1">
    <citation type="journal article" date="2021" name="IMA Fungus">
        <title>Genomic characterization of three marine fungi, including Emericellopsis atlantica sp. nov. with signatures of a generalist lifestyle and marine biomass degradation.</title>
        <authorList>
            <person name="Hagestad O.C."/>
            <person name="Hou L."/>
            <person name="Andersen J.H."/>
            <person name="Hansen E.H."/>
            <person name="Altermark B."/>
            <person name="Li C."/>
            <person name="Kuhnert E."/>
            <person name="Cox R.J."/>
            <person name="Crous P.W."/>
            <person name="Spatafora J.W."/>
            <person name="Lail K."/>
            <person name="Amirebrahimi M."/>
            <person name="Lipzen A."/>
            <person name="Pangilinan J."/>
            <person name="Andreopoulos W."/>
            <person name="Hayes R.D."/>
            <person name="Ng V."/>
            <person name="Grigoriev I.V."/>
            <person name="Jackson S.A."/>
            <person name="Sutton T.D.S."/>
            <person name="Dobson A.D.W."/>
            <person name="Rama T."/>
        </authorList>
    </citation>
    <scope>NUCLEOTIDE SEQUENCE</scope>
    <source>
        <strain evidence="6">TRa018bII</strain>
    </source>
</reference>
<gene>
    <name evidence="6" type="ORF">BJ875DRAFT_106425</name>
</gene>
<sequence length="200" mass="22486">MTSQLDREAAESLANYRERERQRALKDGGSSRDPLMWSGMYSPSGMDVLAILFEVQNRPNPQIDIGKVDTNIALVICDCETADVPIVYASDSFATLTGYPQTEIRGQNCRFLQHPPANSRVAIPPEVIKYNERAIPDLRKALEDQREAQTSIWNFKKNGEPFVNILTMIPITYKENGAPGPGKRLVVGFQVDQRNTFISR</sequence>
<evidence type="ECO:0000313" key="7">
    <source>
        <dbReference type="Proteomes" id="UP000824998"/>
    </source>
</evidence>
<dbReference type="PROSITE" id="PS50112">
    <property type="entry name" value="PAS"/>
    <property type="match status" value="1"/>
</dbReference>
<feature type="domain" description="PAS" evidence="5">
    <location>
        <begin position="86"/>
        <end position="145"/>
    </location>
</feature>
<dbReference type="Proteomes" id="UP000824998">
    <property type="component" value="Unassembled WGS sequence"/>
</dbReference>
<dbReference type="EMBL" id="MU251582">
    <property type="protein sequence ID" value="KAG9231775.1"/>
    <property type="molecule type" value="Genomic_DNA"/>
</dbReference>
<dbReference type="InterPro" id="IPR035965">
    <property type="entry name" value="PAS-like_dom_sf"/>
</dbReference>
<keyword evidence="1" id="KW-0285">Flavoprotein</keyword>
<evidence type="ECO:0000256" key="4">
    <source>
        <dbReference type="SAM" id="MobiDB-lite"/>
    </source>
</evidence>
<evidence type="ECO:0000256" key="2">
    <source>
        <dbReference type="ARBA" id="ARBA00022643"/>
    </source>
</evidence>
<dbReference type="CDD" id="cd00130">
    <property type="entry name" value="PAS"/>
    <property type="match status" value="1"/>
</dbReference>
<evidence type="ECO:0000256" key="1">
    <source>
        <dbReference type="ARBA" id="ARBA00022630"/>
    </source>
</evidence>
<evidence type="ECO:0000256" key="3">
    <source>
        <dbReference type="ARBA" id="ARBA00022991"/>
    </source>
</evidence>
<proteinExistence type="predicted"/>
<feature type="region of interest" description="Disordered" evidence="4">
    <location>
        <begin position="1"/>
        <end position="30"/>
    </location>
</feature>
<keyword evidence="7" id="KW-1185">Reference proteome</keyword>
<keyword evidence="2" id="KW-0288">FMN</keyword>
<evidence type="ECO:0000259" key="5">
    <source>
        <dbReference type="PROSITE" id="PS50112"/>
    </source>
</evidence>